<dbReference type="Proteomes" id="UP000785679">
    <property type="component" value="Unassembled WGS sequence"/>
</dbReference>
<organism evidence="1 2">
    <name type="scientific">Halteria grandinella</name>
    <dbReference type="NCBI Taxonomy" id="5974"/>
    <lineage>
        <taxon>Eukaryota</taxon>
        <taxon>Sar</taxon>
        <taxon>Alveolata</taxon>
        <taxon>Ciliophora</taxon>
        <taxon>Intramacronucleata</taxon>
        <taxon>Spirotrichea</taxon>
        <taxon>Stichotrichia</taxon>
        <taxon>Sporadotrichida</taxon>
        <taxon>Halteriidae</taxon>
        <taxon>Halteria</taxon>
    </lineage>
</organism>
<sequence>MGRQKQARLKVKLRQLLLNAWHVRQYAQHALEETSAHRASLDICLPYLKTIFQGPVNHFPGRLLKSKIIFCMSQGKGPRAMMMVNSYLQISQVL</sequence>
<evidence type="ECO:0000313" key="1">
    <source>
        <dbReference type="EMBL" id="TNV74814.1"/>
    </source>
</evidence>
<protein>
    <submittedName>
        <fullName evidence="1">Uncharacterized protein</fullName>
    </submittedName>
</protein>
<reference evidence="1" key="1">
    <citation type="submission" date="2019-06" db="EMBL/GenBank/DDBJ databases">
        <authorList>
            <person name="Zheng W."/>
        </authorList>
    </citation>
    <scope>NUCLEOTIDE SEQUENCE</scope>
    <source>
        <strain evidence="1">QDHG01</strain>
    </source>
</reference>
<evidence type="ECO:0000313" key="2">
    <source>
        <dbReference type="Proteomes" id="UP000785679"/>
    </source>
</evidence>
<dbReference type="EMBL" id="RRYP01016613">
    <property type="protein sequence ID" value="TNV74814.1"/>
    <property type="molecule type" value="Genomic_DNA"/>
</dbReference>
<keyword evidence="2" id="KW-1185">Reference proteome</keyword>
<gene>
    <name evidence="1" type="ORF">FGO68_gene5807</name>
</gene>
<dbReference type="AlphaFoldDB" id="A0A8J8NHI3"/>
<comment type="caution">
    <text evidence="1">The sequence shown here is derived from an EMBL/GenBank/DDBJ whole genome shotgun (WGS) entry which is preliminary data.</text>
</comment>
<name>A0A8J8NHI3_HALGN</name>
<accession>A0A8J8NHI3</accession>
<proteinExistence type="predicted"/>